<reference evidence="1 2" key="1">
    <citation type="journal article" date="2014" name="Nat. Genet.">
        <title>Whole-genome sequence of a flatfish provides insights into ZW sex chromosome evolution and adaptation to a benthic lifestyle.</title>
        <authorList>
            <person name="Chen S."/>
            <person name="Zhang G."/>
            <person name="Shao C."/>
            <person name="Huang Q."/>
            <person name="Liu G."/>
            <person name="Zhang P."/>
            <person name="Song W."/>
            <person name="An N."/>
            <person name="Chalopin D."/>
            <person name="Volff J.N."/>
            <person name="Hong Y."/>
            <person name="Li Q."/>
            <person name="Sha Z."/>
            <person name="Zhou H."/>
            <person name="Xie M."/>
            <person name="Yu Q."/>
            <person name="Liu Y."/>
            <person name="Xiang H."/>
            <person name="Wang N."/>
            <person name="Wu K."/>
            <person name="Yang C."/>
            <person name="Zhou Q."/>
            <person name="Liao X."/>
            <person name="Yang L."/>
            <person name="Hu Q."/>
            <person name="Zhang J."/>
            <person name="Meng L."/>
            <person name="Jin L."/>
            <person name="Tian Y."/>
            <person name="Lian J."/>
            <person name="Yang J."/>
            <person name="Miao G."/>
            <person name="Liu S."/>
            <person name="Liang Z."/>
            <person name="Yan F."/>
            <person name="Li Y."/>
            <person name="Sun B."/>
            <person name="Zhang H."/>
            <person name="Zhang J."/>
            <person name="Zhu Y."/>
            <person name="Du M."/>
            <person name="Zhao Y."/>
            <person name="Schartl M."/>
            <person name="Tang Q."/>
            <person name="Wang J."/>
        </authorList>
    </citation>
    <scope>NUCLEOTIDE SEQUENCE</scope>
</reference>
<dbReference type="Pfam" id="PF13516">
    <property type="entry name" value="LRR_6"/>
    <property type="match status" value="2"/>
</dbReference>
<dbReference type="GeneTree" id="ENSGT00730000111293"/>
<evidence type="ECO:0000313" key="2">
    <source>
        <dbReference type="Proteomes" id="UP000265120"/>
    </source>
</evidence>
<dbReference type="AlphaFoldDB" id="A0A3P8WCW1"/>
<dbReference type="PANTHER" id="PTHR24109">
    <property type="entry name" value="LEUCINE-RICH REPEAT-CONTAINING PROTEIN 31"/>
    <property type="match status" value="1"/>
</dbReference>
<dbReference type="InterPro" id="IPR042419">
    <property type="entry name" value="LRC31"/>
</dbReference>
<keyword evidence="2" id="KW-1185">Reference proteome</keyword>
<dbReference type="InterPro" id="IPR001611">
    <property type="entry name" value="Leu-rich_rpt"/>
</dbReference>
<protein>
    <submittedName>
        <fullName evidence="1">Leucine rich repeat containing 31</fullName>
    </submittedName>
</protein>
<accession>A0A3P8WCW1</accession>
<evidence type="ECO:0000313" key="1">
    <source>
        <dbReference type="Ensembl" id="ENSCSEP00000024529.1"/>
    </source>
</evidence>
<organism evidence="1 2">
    <name type="scientific">Cynoglossus semilaevis</name>
    <name type="common">Tongue sole</name>
    <dbReference type="NCBI Taxonomy" id="244447"/>
    <lineage>
        <taxon>Eukaryota</taxon>
        <taxon>Metazoa</taxon>
        <taxon>Chordata</taxon>
        <taxon>Craniata</taxon>
        <taxon>Vertebrata</taxon>
        <taxon>Euteleostomi</taxon>
        <taxon>Actinopterygii</taxon>
        <taxon>Neopterygii</taxon>
        <taxon>Teleostei</taxon>
        <taxon>Neoteleostei</taxon>
        <taxon>Acanthomorphata</taxon>
        <taxon>Carangaria</taxon>
        <taxon>Pleuronectiformes</taxon>
        <taxon>Pleuronectoidei</taxon>
        <taxon>Cynoglossidae</taxon>
        <taxon>Cynoglossinae</taxon>
        <taxon>Cynoglossus</taxon>
    </lineage>
</organism>
<reference evidence="1" key="2">
    <citation type="submission" date="2025-08" db="UniProtKB">
        <authorList>
            <consortium name="Ensembl"/>
        </authorList>
    </citation>
    <scope>IDENTIFICATION</scope>
</reference>
<dbReference type="SUPFAM" id="SSF52047">
    <property type="entry name" value="RNI-like"/>
    <property type="match status" value="1"/>
</dbReference>
<dbReference type="PANTHER" id="PTHR24109:SF3">
    <property type="entry name" value="LEUCINE-RICH REPEAT-CONTAINING PROTEIN 31"/>
    <property type="match status" value="1"/>
</dbReference>
<name>A0A3P8WCW1_CYNSE</name>
<dbReference type="STRING" id="244447.ENSCSEP00000024529"/>
<proteinExistence type="predicted"/>
<dbReference type="Ensembl" id="ENSCSET00000024860.1">
    <property type="protein sequence ID" value="ENSCSEP00000024529.1"/>
    <property type="gene ID" value="ENSCSEG00000015669.1"/>
</dbReference>
<dbReference type="InParanoid" id="A0A3P8WCW1"/>
<sequence>MDVSWNELIGGSLGALSSHLSHVGGIRVLRLCHCRLNNDDVTELGDALSAIPLLEILDLSWNGGIGGKGLQSLLGKLPATLREIHLVACQLTAADAAALGGALCAQPRLCVLDISSNPQLTQEVEGGCFRDMAAALSNATSLTTLRLHDCGLSSACVSLTSLRELDVSCNRGLSGGLDQLTSDLAHLTHLESLDLHMSCLTCADLESCSLFPRLPLNSCSLSQESFTALGTNSTSTAAHIDVSWCKVVGGRTSLLLDALQPSVLLELRLSSCGLSTEDLCHLASACRHGRLSSLRLCDVSYNASVGDDGWCALFEAGGLGSLEELDLSLRPSSSASCSSWLPALLRALPGLTALSRLSAQRWRISSQERQKLKQCLKKRKVLLEFDTEVKDGVSSHQTTNPEKTEE</sequence>
<reference evidence="1" key="3">
    <citation type="submission" date="2025-09" db="UniProtKB">
        <authorList>
            <consortium name="Ensembl"/>
        </authorList>
    </citation>
    <scope>IDENTIFICATION</scope>
</reference>
<dbReference type="OMA" id="CVTEEDM"/>
<dbReference type="Proteomes" id="UP000265120">
    <property type="component" value="Chromosome 3"/>
</dbReference>
<dbReference type="InterPro" id="IPR032675">
    <property type="entry name" value="LRR_dom_sf"/>
</dbReference>
<dbReference type="Gene3D" id="3.80.10.10">
    <property type="entry name" value="Ribonuclease Inhibitor"/>
    <property type="match status" value="2"/>
</dbReference>